<proteinExistence type="predicted"/>
<keyword evidence="1" id="KW-1133">Transmembrane helix</keyword>
<protein>
    <recommendedName>
        <fullName evidence="4">Regulatory protein YycH-like domain-containing protein</fullName>
    </recommendedName>
</protein>
<evidence type="ECO:0000313" key="2">
    <source>
        <dbReference type="EMBL" id="WZL71251.1"/>
    </source>
</evidence>
<evidence type="ECO:0000256" key="1">
    <source>
        <dbReference type="SAM" id="Phobius"/>
    </source>
</evidence>
<evidence type="ECO:0000313" key="3">
    <source>
        <dbReference type="Proteomes" id="UP001486565"/>
    </source>
</evidence>
<name>A0ABZ2YB16_9FIRM</name>
<sequence length="284" mass="33134">MDERKINWFLLLFAIIATPLLYYLSENSWMLQGMLMNSAAGGILSQPPKVVYDLNIRLENHMISRMKTYEAQGIRKTVEDVEFYKEKLNIKNTIKETPLEYIIEDDEQRLIVFKEQGILKYNRLTHKDVNSSTKISKEKAIESIMDFIENLNLTCNHQKSIIEDIPNQNMYYIRFINTLEGVLNYGYCTKANISYSGDILDLECYQLIYKSRETVPIKSIKEAYKELVKVPIDGENLAVDIRQAELVYTSNLEDDSFFVEPAYRFFGEINQGGTFEYFIPAVER</sequence>
<keyword evidence="1" id="KW-0472">Membrane</keyword>
<feature type="transmembrane region" description="Helical" evidence="1">
    <location>
        <begin position="6"/>
        <end position="24"/>
    </location>
</feature>
<keyword evidence="1" id="KW-0812">Transmembrane</keyword>
<evidence type="ECO:0008006" key="4">
    <source>
        <dbReference type="Google" id="ProtNLM"/>
    </source>
</evidence>
<dbReference type="EMBL" id="CP121687">
    <property type="protein sequence ID" value="WZL71251.1"/>
    <property type="molecule type" value="Genomic_DNA"/>
</dbReference>
<accession>A0ABZ2YB16</accession>
<keyword evidence="3" id="KW-1185">Reference proteome</keyword>
<gene>
    <name evidence="2" type="ORF">QBE51_07005</name>
</gene>
<dbReference type="Proteomes" id="UP001486565">
    <property type="component" value="Chromosome"/>
</dbReference>
<dbReference type="RefSeq" id="WP_341878215.1">
    <property type="nucleotide sequence ID" value="NZ_CP121687.1"/>
</dbReference>
<organism evidence="2 3">
    <name type="scientific">Defluviitalea saccharophila</name>
    <dbReference type="NCBI Taxonomy" id="879970"/>
    <lineage>
        <taxon>Bacteria</taxon>
        <taxon>Bacillati</taxon>
        <taxon>Bacillota</taxon>
        <taxon>Clostridia</taxon>
        <taxon>Lachnospirales</taxon>
        <taxon>Defluviitaleaceae</taxon>
        <taxon>Defluviitalea</taxon>
    </lineage>
</organism>
<reference evidence="2 3" key="1">
    <citation type="submission" date="2023-03" db="EMBL/GenBank/DDBJ databases">
        <title>Novel Species.</title>
        <authorList>
            <person name="Ma S."/>
        </authorList>
    </citation>
    <scope>NUCLEOTIDE SEQUENCE [LARGE SCALE GENOMIC DNA]</scope>
    <source>
        <strain evidence="2 3">LIND6LT2</strain>
    </source>
</reference>